<feature type="signal peptide" evidence="1">
    <location>
        <begin position="1"/>
        <end position="21"/>
    </location>
</feature>
<proteinExistence type="predicted"/>
<organism evidence="2 3">
    <name type="scientific">Gymnodinialimonas ceratoperidinii</name>
    <dbReference type="NCBI Taxonomy" id="2856823"/>
    <lineage>
        <taxon>Bacteria</taxon>
        <taxon>Pseudomonadati</taxon>
        <taxon>Pseudomonadota</taxon>
        <taxon>Alphaproteobacteria</taxon>
        <taxon>Rhodobacterales</taxon>
        <taxon>Paracoccaceae</taxon>
        <taxon>Gymnodinialimonas</taxon>
    </lineage>
</organism>
<protein>
    <submittedName>
        <fullName evidence="2">Recombinase</fullName>
    </submittedName>
</protein>
<gene>
    <name evidence="2" type="ORF">KYE46_11995</name>
</gene>
<dbReference type="CDD" id="cd20716">
    <property type="entry name" value="cyt_P460_fam"/>
    <property type="match status" value="1"/>
</dbReference>
<name>A0A8F6TVH4_9RHOB</name>
<evidence type="ECO:0000313" key="2">
    <source>
        <dbReference type="EMBL" id="QXT38654.1"/>
    </source>
</evidence>
<sequence>MTTRLLLSAVALAATSGVAFADAHSCTFEAEVADFTQDQIDALYECVRDDLPAAYGAGDNEVAATYREWQAASTGPAAPGFHGGRFLNTFVNEVGYAEYIRYEEDDEAFEMPVGSVIAKESYTLRDGAPRIGPLFIMTRGETAEYPETDGWIYSAVQPNGDPMGISQSFCHDCHGGFAFGDSLGYPALEVRLGQ</sequence>
<dbReference type="AlphaFoldDB" id="A0A8F6TVH4"/>
<evidence type="ECO:0000256" key="1">
    <source>
        <dbReference type="SAM" id="SignalP"/>
    </source>
</evidence>
<reference evidence="2 3" key="1">
    <citation type="submission" date="2021-07" db="EMBL/GenBank/DDBJ databases">
        <title>A novel Jannaschia species isolated from marine dinoflagellate Ceratoperidinium margalefii.</title>
        <authorList>
            <person name="Jiang Y."/>
            <person name="Li Z."/>
        </authorList>
    </citation>
    <scope>NUCLEOTIDE SEQUENCE [LARGE SCALE GENOMIC DNA]</scope>
    <source>
        <strain evidence="2 3">J12C1-MA-4</strain>
    </source>
</reference>
<accession>A0A8F6TVH4</accession>
<feature type="chain" id="PRO_5034533328" evidence="1">
    <location>
        <begin position="22"/>
        <end position="194"/>
    </location>
</feature>
<keyword evidence="1" id="KW-0732">Signal</keyword>
<keyword evidence="3" id="KW-1185">Reference proteome</keyword>
<dbReference type="RefSeq" id="WP_219000850.1">
    <property type="nucleotide sequence ID" value="NZ_CP079194.1"/>
</dbReference>
<dbReference type="KEGG" id="gce:KYE46_11995"/>
<dbReference type="EMBL" id="CP079194">
    <property type="protein sequence ID" value="QXT38654.1"/>
    <property type="molecule type" value="Genomic_DNA"/>
</dbReference>
<evidence type="ECO:0000313" key="3">
    <source>
        <dbReference type="Proteomes" id="UP000825009"/>
    </source>
</evidence>
<dbReference type="Proteomes" id="UP000825009">
    <property type="component" value="Chromosome"/>
</dbReference>